<evidence type="ECO:0000256" key="1">
    <source>
        <dbReference type="ARBA" id="ARBA00022679"/>
    </source>
</evidence>
<gene>
    <name evidence="2" type="ORF">AACH10_20970</name>
</gene>
<name>A0ABU9CLP3_9BURK</name>
<dbReference type="SUPFAM" id="SSF89796">
    <property type="entry name" value="CoA-transferase family III (CaiB/BaiF)"/>
    <property type="match status" value="1"/>
</dbReference>
<dbReference type="GO" id="GO:0016740">
    <property type="term" value="F:transferase activity"/>
    <property type="evidence" value="ECO:0007669"/>
    <property type="project" value="UniProtKB-KW"/>
</dbReference>
<dbReference type="PANTHER" id="PTHR48207">
    <property type="entry name" value="SUCCINATE--HYDROXYMETHYLGLUTARATE COA-TRANSFERASE"/>
    <property type="match status" value="1"/>
</dbReference>
<dbReference type="InterPro" id="IPR023606">
    <property type="entry name" value="CoA-Trfase_III_dom_1_sf"/>
</dbReference>
<evidence type="ECO:0000313" key="3">
    <source>
        <dbReference type="Proteomes" id="UP001365405"/>
    </source>
</evidence>
<dbReference type="InterPro" id="IPR003673">
    <property type="entry name" value="CoA-Trfase_fam_III"/>
</dbReference>
<reference evidence="2 3" key="1">
    <citation type="submission" date="2024-04" db="EMBL/GenBank/DDBJ databases">
        <title>Novel species of the genus Ideonella isolated from streams.</title>
        <authorList>
            <person name="Lu H."/>
        </authorList>
    </citation>
    <scope>NUCLEOTIDE SEQUENCE [LARGE SCALE GENOMIC DNA]</scope>
    <source>
        <strain evidence="2 3">DXS22W</strain>
    </source>
</reference>
<protein>
    <submittedName>
        <fullName evidence="2">CoA transferase</fullName>
        <ecNumber evidence="2">2.8.3.-</ecNumber>
    </submittedName>
</protein>
<dbReference type="EC" id="2.8.3.-" evidence="2"/>
<dbReference type="Gene3D" id="3.40.50.10540">
    <property type="entry name" value="Crotonobetainyl-coa:carnitine coa-transferase, domain 1"/>
    <property type="match status" value="1"/>
</dbReference>
<comment type="caution">
    <text evidence="2">The sequence shown here is derived from an EMBL/GenBank/DDBJ whole genome shotgun (WGS) entry which is preliminary data.</text>
</comment>
<dbReference type="Pfam" id="PF02515">
    <property type="entry name" value="CoA_transf_3"/>
    <property type="match status" value="1"/>
</dbReference>
<dbReference type="InterPro" id="IPR044855">
    <property type="entry name" value="CoA-Trfase_III_dom3_sf"/>
</dbReference>
<dbReference type="RefSeq" id="WP_341412460.1">
    <property type="nucleotide sequence ID" value="NZ_JBBUTH010000010.1"/>
</dbReference>
<dbReference type="EMBL" id="JBBUTH010000010">
    <property type="protein sequence ID" value="MEK8052736.1"/>
    <property type="molecule type" value="Genomic_DNA"/>
</dbReference>
<organism evidence="2 3">
    <name type="scientific">Pseudaquabacterium inlustre</name>
    <dbReference type="NCBI Taxonomy" id="2984192"/>
    <lineage>
        <taxon>Bacteria</taxon>
        <taxon>Pseudomonadati</taxon>
        <taxon>Pseudomonadota</taxon>
        <taxon>Betaproteobacteria</taxon>
        <taxon>Burkholderiales</taxon>
        <taxon>Sphaerotilaceae</taxon>
        <taxon>Pseudaquabacterium</taxon>
    </lineage>
</organism>
<keyword evidence="3" id="KW-1185">Reference proteome</keyword>
<proteinExistence type="predicted"/>
<keyword evidence="1 2" id="KW-0808">Transferase</keyword>
<dbReference type="Gene3D" id="3.30.1540.10">
    <property type="entry name" value="formyl-coa transferase, domain 3"/>
    <property type="match status" value="1"/>
</dbReference>
<evidence type="ECO:0000313" key="2">
    <source>
        <dbReference type="EMBL" id="MEK8052736.1"/>
    </source>
</evidence>
<dbReference type="PANTHER" id="PTHR48207:SF3">
    <property type="entry name" value="SUCCINATE--HYDROXYMETHYLGLUTARATE COA-TRANSFERASE"/>
    <property type="match status" value="1"/>
</dbReference>
<accession>A0ABU9CLP3</accession>
<dbReference type="InterPro" id="IPR050483">
    <property type="entry name" value="CoA-transferase_III_domain"/>
</dbReference>
<dbReference type="Proteomes" id="UP001365405">
    <property type="component" value="Unassembled WGS sequence"/>
</dbReference>
<sequence>MRTNTQQLPRPLEGVTVLDLTTALAGPYATLLLAGLGARVIKIENPRQPDTARANAPFVGRDGVSMVRQHADDMSLAIMERARNKQSITLNLKHPEGRALFERLVLLADGVVENYSAGTADRLGIGYAALSALNPSLVYTSISGFGADQVSGQNKAMDTIVQALSGLMMTSGRPEDPPVRVGVPFGDLAAPLYAVIGTLAALMQARLTGRGQHVDVSLLGAITAMVAAEPFELMRRAGQPVRTGNTMPRLAPFGIFATRDGHVAICAPTDGFSHSLFTAMNRPDLAADPRFAGRDQRVRHHDDLHAEVEAWTRSVDTDTAVRALEAAGVPSGRVRDPGEAARDPRLLARGETEAIEHPRYGAVGDIVVGGLPIRMTGSFAGFDRPAPGLGEHNDDVYGDWLGLDGAQRAALAAAGVI</sequence>